<keyword evidence="2" id="KW-0732">Signal</keyword>
<evidence type="ECO:0000313" key="3">
    <source>
        <dbReference type="EMBL" id="TMW64625.1"/>
    </source>
</evidence>
<dbReference type="AlphaFoldDB" id="A0A8K1CL21"/>
<organism evidence="3 4">
    <name type="scientific">Pythium oligandrum</name>
    <name type="common">Mycoparasitic fungus</name>
    <dbReference type="NCBI Taxonomy" id="41045"/>
    <lineage>
        <taxon>Eukaryota</taxon>
        <taxon>Sar</taxon>
        <taxon>Stramenopiles</taxon>
        <taxon>Oomycota</taxon>
        <taxon>Peronosporomycetes</taxon>
        <taxon>Pythiales</taxon>
        <taxon>Pythiaceae</taxon>
        <taxon>Pythium</taxon>
    </lineage>
</organism>
<feature type="compositionally biased region" description="Pro residues" evidence="1">
    <location>
        <begin position="111"/>
        <end position="137"/>
    </location>
</feature>
<evidence type="ECO:0000256" key="2">
    <source>
        <dbReference type="SAM" id="SignalP"/>
    </source>
</evidence>
<reference evidence="3" key="1">
    <citation type="submission" date="2019-03" db="EMBL/GenBank/DDBJ databases">
        <title>Long read genome sequence of the mycoparasitic Pythium oligandrum ATCC 38472 isolated from sugarbeet rhizosphere.</title>
        <authorList>
            <person name="Gaulin E."/>
        </authorList>
    </citation>
    <scope>NUCLEOTIDE SEQUENCE</scope>
    <source>
        <strain evidence="3">ATCC 38472_TT</strain>
    </source>
</reference>
<dbReference type="OrthoDB" id="164299at2759"/>
<sequence>MKLSLVLALAAILSTTAFAESYDPPDVSDPESALSEGLSTPETTQPESSWSSVTEPPSSADPTLEPLEGNTQAPAIPETYAPEPELETTDPPLPPVPDMTGYNEPDNFEPEPVPVPVPETTEPPLPDDVTTVPPPMPDMTGYSEPDSPTVEPEPVPETFEPEPVPAPETTEPFVGLTEPPAPDMTGPAGYDEPDSPTVEPEPVPETFEPEPVPDTLEPQPFPEPNWDDIFGRTNDRPNPYSFPISPADREVAPFWVVDADLSERVTPDEWQYFVHRLYAQAVERIEQGADSHAVELLHNIVGFHYQTLQDCINARIHEDKAAERVSEKDFPQFAQLIQSSCYVKFRYSLLAGPPPFEWIAKKNPTVTASQVEAWFRKRLAIAKHDVEVKKIVEFTPEEHEFLARVMDCTFKELQNLGETPIDRGLFYQKTDEIEHCVHKD</sequence>
<feature type="compositionally biased region" description="Low complexity" evidence="1">
    <location>
        <begin position="148"/>
        <end position="158"/>
    </location>
</feature>
<evidence type="ECO:0000313" key="4">
    <source>
        <dbReference type="Proteomes" id="UP000794436"/>
    </source>
</evidence>
<proteinExistence type="predicted"/>
<gene>
    <name evidence="3" type="ORF">Poli38472_011505</name>
</gene>
<dbReference type="Proteomes" id="UP000794436">
    <property type="component" value="Unassembled WGS sequence"/>
</dbReference>
<accession>A0A8K1CL21</accession>
<feature type="signal peptide" evidence="2">
    <location>
        <begin position="1"/>
        <end position="19"/>
    </location>
</feature>
<evidence type="ECO:0000256" key="1">
    <source>
        <dbReference type="SAM" id="MobiDB-lite"/>
    </source>
</evidence>
<comment type="caution">
    <text evidence="3">The sequence shown here is derived from an EMBL/GenBank/DDBJ whole genome shotgun (WGS) entry which is preliminary data.</text>
</comment>
<dbReference type="PRINTS" id="PR01217">
    <property type="entry name" value="PRICHEXTENSN"/>
</dbReference>
<dbReference type="EMBL" id="SPLM01000039">
    <property type="protein sequence ID" value="TMW64625.1"/>
    <property type="molecule type" value="Genomic_DNA"/>
</dbReference>
<feature type="compositionally biased region" description="Low complexity" evidence="1">
    <location>
        <begin position="46"/>
        <end position="58"/>
    </location>
</feature>
<protein>
    <submittedName>
        <fullName evidence="3">Uncharacterized protein</fullName>
    </submittedName>
</protein>
<name>A0A8K1CL21_PYTOL</name>
<feature type="region of interest" description="Disordered" evidence="1">
    <location>
        <begin position="20"/>
        <end position="244"/>
    </location>
</feature>
<keyword evidence="4" id="KW-1185">Reference proteome</keyword>
<feature type="chain" id="PRO_5035428738" evidence="2">
    <location>
        <begin position="20"/>
        <end position="440"/>
    </location>
</feature>
<feature type="compositionally biased region" description="Low complexity" evidence="1">
    <location>
        <begin position="195"/>
        <end position="206"/>
    </location>
</feature>